<comment type="caution">
    <text evidence="1">The sequence shown here is derived from an EMBL/GenBank/DDBJ whole genome shotgun (WGS) entry which is preliminary data.</text>
</comment>
<organism evidence="1 2">
    <name type="scientific">Haloactinopolyspora alba</name>
    <dbReference type="NCBI Taxonomy" id="648780"/>
    <lineage>
        <taxon>Bacteria</taxon>
        <taxon>Bacillati</taxon>
        <taxon>Actinomycetota</taxon>
        <taxon>Actinomycetes</taxon>
        <taxon>Jiangellales</taxon>
        <taxon>Jiangellaceae</taxon>
        <taxon>Haloactinopolyspora</taxon>
    </lineage>
</organism>
<dbReference type="SUPFAM" id="SSF46785">
    <property type="entry name" value="Winged helix' DNA-binding domain"/>
    <property type="match status" value="1"/>
</dbReference>
<protein>
    <submittedName>
        <fullName evidence="1">Uncharacterized protein</fullName>
    </submittedName>
</protein>
<evidence type="ECO:0000313" key="2">
    <source>
        <dbReference type="Proteomes" id="UP000243528"/>
    </source>
</evidence>
<dbReference type="OrthoDB" id="5441449at2"/>
<evidence type="ECO:0000313" key="1">
    <source>
        <dbReference type="EMBL" id="PSL00399.1"/>
    </source>
</evidence>
<accession>A0A2P8DT57</accession>
<dbReference type="Gene3D" id="1.10.10.10">
    <property type="entry name" value="Winged helix-like DNA-binding domain superfamily/Winged helix DNA-binding domain"/>
    <property type="match status" value="1"/>
</dbReference>
<name>A0A2P8DT57_9ACTN</name>
<dbReference type="EMBL" id="PYGE01000016">
    <property type="protein sequence ID" value="PSL00399.1"/>
    <property type="molecule type" value="Genomic_DNA"/>
</dbReference>
<sequence length="407" mass="43735">MASVIGVVGPHDVVDEVAPYCGEHADISALCLDYTDETETTAIVESQADNVTGWLFTGIGPYTRAERAGVLDRPAVYVPYTREALQLALVGLLRTNQRIDRLSVDTMSHNAVRRCLEHAGLDPTHVRVLPFRPDLSADDYAEFHRRAHRDGTGTHAITCLSSVHARLDGELPTIRLRPTRHAVRSTLDHLTLSIDEAALGDAQIVVGLVETADGTANVVRHVSELSGCVGQRADGTVLIASTRGRLAEASAEFTDLPLLGRLSAVSDRVHVGFGLGHTAAEAEHLARRALVRSRRAGPVAAVLSRRNDPDVVLAHRTSVAPAQEPTMDERAQQAGIAPATLTAIRALRLDSTTPLTAADLGHRLGRQTRSARRILAKLERAGLAQRAGEDSGGVPGRPATLYRIHVR</sequence>
<gene>
    <name evidence="1" type="ORF">CLV30_11659</name>
</gene>
<dbReference type="Proteomes" id="UP000243528">
    <property type="component" value="Unassembled WGS sequence"/>
</dbReference>
<dbReference type="InterPro" id="IPR036390">
    <property type="entry name" value="WH_DNA-bd_sf"/>
</dbReference>
<proteinExistence type="predicted"/>
<keyword evidence="2" id="KW-1185">Reference proteome</keyword>
<dbReference type="AlphaFoldDB" id="A0A2P8DT57"/>
<reference evidence="1 2" key="1">
    <citation type="submission" date="2018-03" db="EMBL/GenBank/DDBJ databases">
        <title>Genomic Encyclopedia of Archaeal and Bacterial Type Strains, Phase II (KMG-II): from individual species to whole genera.</title>
        <authorList>
            <person name="Goeker M."/>
        </authorList>
    </citation>
    <scope>NUCLEOTIDE SEQUENCE [LARGE SCALE GENOMIC DNA]</scope>
    <source>
        <strain evidence="1 2">DSM 45211</strain>
    </source>
</reference>
<dbReference type="RefSeq" id="WP_129711030.1">
    <property type="nucleotide sequence ID" value="NZ_PYGE01000016.1"/>
</dbReference>
<dbReference type="InterPro" id="IPR036388">
    <property type="entry name" value="WH-like_DNA-bd_sf"/>
</dbReference>